<name>M1Q174_9ZZZZ</name>
<keyword evidence="1" id="KW-0175">Coiled coil</keyword>
<dbReference type="Gene3D" id="1.20.5.340">
    <property type="match status" value="1"/>
</dbReference>
<accession>M1Q174</accession>
<organism evidence="2">
    <name type="scientific">uncultured organism</name>
    <dbReference type="NCBI Taxonomy" id="155900"/>
    <lineage>
        <taxon>unclassified sequences</taxon>
        <taxon>environmental samples</taxon>
    </lineage>
</organism>
<gene>
    <name evidence="2" type="ORF">FLSS-6_0022</name>
</gene>
<feature type="coiled-coil region" evidence="1">
    <location>
        <begin position="18"/>
        <end position="62"/>
    </location>
</feature>
<dbReference type="AlphaFoldDB" id="M1Q174"/>
<sequence>MKDKVSSTGANMPAQAKVKELREEIVRCREEYNEIKGRLKELKEQEEQLEDELERVRQHLSYYTSLVKDMKKEMQGMKGSGRFGQF</sequence>
<evidence type="ECO:0000313" key="2">
    <source>
        <dbReference type="EMBL" id="AGF92967.1"/>
    </source>
</evidence>
<dbReference type="EMBL" id="JX684078">
    <property type="protein sequence ID" value="AGF92967.1"/>
    <property type="molecule type" value="Genomic_DNA"/>
</dbReference>
<proteinExistence type="predicted"/>
<reference evidence="2" key="1">
    <citation type="journal article" date="2013" name="Syst. Appl. Microbiol.">
        <title>New insights into the archaeal diversity of a hypersaline microbial mat obtained by a metagenomic approach.</title>
        <authorList>
            <person name="Lopez-Lopez A."/>
            <person name="Richter M."/>
            <person name="Pena A."/>
            <person name="Tamames J."/>
            <person name="Rossello-Mora R."/>
        </authorList>
    </citation>
    <scope>NUCLEOTIDE SEQUENCE</scope>
</reference>
<evidence type="ECO:0000256" key="1">
    <source>
        <dbReference type="SAM" id="Coils"/>
    </source>
</evidence>
<protein>
    <submittedName>
        <fullName evidence="2">Uncharacterized protein</fullName>
    </submittedName>
</protein>